<dbReference type="GO" id="GO:0032039">
    <property type="term" value="C:integrator complex"/>
    <property type="evidence" value="ECO:0000318"/>
    <property type="project" value="GO_Central"/>
</dbReference>
<reference evidence="2" key="1">
    <citation type="journal article" date="2008" name="Nat. Genet.">
        <title>The Pristionchus pacificus genome provides a unique perspective on nematode lifestyle and parasitism.</title>
        <authorList>
            <person name="Dieterich C."/>
            <person name="Clifton S.W."/>
            <person name="Schuster L.N."/>
            <person name="Chinwalla A."/>
            <person name="Delehaunty K."/>
            <person name="Dinkelacker I."/>
            <person name="Fulton L."/>
            <person name="Fulton R."/>
            <person name="Godfrey J."/>
            <person name="Minx P."/>
            <person name="Mitreva M."/>
            <person name="Roeseler W."/>
            <person name="Tian H."/>
            <person name="Witte H."/>
            <person name="Yang S.P."/>
            <person name="Wilson R.K."/>
            <person name="Sommer R.J."/>
        </authorList>
    </citation>
    <scope>NUCLEOTIDE SEQUENCE [LARGE SCALE GENOMIC DNA]</scope>
    <source>
        <strain evidence="2">PS312</strain>
    </source>
</reference>
<evidence type="ECO:0000313" key="1">
    <source>
        <dbReference type="EnsemblMetazoa" id="PPA37820.1"/>
    </source>
</evidence>
<organism evidence="1 2">
    <name type="scientific">Pristionchus pacificus</name>
    <name type="common">Parasitic nematode worm</name>
    <dbReference type="NCBI Taxonomy" id="54126"/>
    <lineage>
        <taxon>Eukaryota</taxon>
        <taxon>Metazoa</taxon>
        <taxon>Ecdysozoa</taxon>
        <taxon>Nematoda</taxon>
        <taxon>Chromadorea</taxon>
        <taxon>Rhabditida</taxon>
        <taxon>Rhabditina</taxon>
        <taxon>Diplogasteromorpha</taxon>
        <taxon>Diplogasteroidea</taxon>
        <taxon>Neodiplogasteridae</taxon>
        <taxon>Pristionchus</taxon>
    </lineage>
</organism>
<dbReference type="InterPro" id="IPR029444">
    <property type="entry name" value="INTS5_C"/>
</dbReference>
<dbReference type="PANTHER" id="PTHR31697:SF2">
    <property type="entry name" value="INTEGRATOR COMPLEX SUBUNIT 5"/>
    <property type="match status" value="1"/>
</dbReference>
<dbReference type="InterPro" id="IPR040316">
    <property type="entry name" value="INTS5"/>
</dbReference>
<sequence>MQALTKCTNGEAAVNEVLQGPFNTEIYTTVSELFDSFMKLAKLCPDISAVYRNRPIWCQYPCEALVKDPREIYKRIPTSRAAVHNYIGLLIHESAHQHFVQRESGGSGLPNYESVENASILLIDMLEAHLLGKWNQPAILEVLTWACNLACELHINNHRRPCALQMQAHIKAEQFLVLLKQSKSVGRLLGLINEIIESLMKKSPDECLNLLFDVSRYGADFNWMWLHISDKFPEMIVSRLLEIGRQSFADYVKLHEENARTTLAPALFKQTDEEWQAKIQSFSYLFTFLTFKKHSQLKDAFANLIETGFSTDAPPYLQTSSCPGSLALLFVFRVVIDSPPLINYLVTHNIKYMSPPYFVRLAHHIFSLPHGCISNNLIAHVDQLSIHLDLEATGILMESMLRVAFDPSAFRGFDATKDSAVPILREGVLRALSRSVDNVVRFVHKNQTVDGCAALLNFSSGSKLQELIDWSLLHPPGRPPLLQYLHAISISYGVHKGAEIVARFIMRAKDEMDLGVMMSFLTSIHPFFPSIMTHVYEGFPVFRQSFYAEEKKKDESYRESFSWVNSIRILLIWDTRATDKDVFKSIGFYPGDKLGDVLIDIMSRCIERMRNDVENGDRIDLAARLSDITQLMDATGYTQQQAKEQLAAGVIVHCPVLSMRTLYKFAHQLATILRFSLFLFGGGVSDREAQGVHDQLRSVINKFIHEELTPDQSEIFYKIYVSAFVHGLIQEAQSLFKDTVDISVYKLSPLDSPSTSSFSLIDDIRSLSLKQSVASLAHSGQIIPSKGRKRILPIDDSDGIRLVLSMDVLHSMVVSRGGEMGRKDALIAAKKIALATLDAACVDGLGEDYSFGEWGLEREAIARYVEISGRLDCSSLLQHLLVLLSESPPALWFTLPVLKAILATIISSFEKAFDRSKKPSDILLEKTDRWVTLARRGEVLPERLGHIMDMLPYVSCHEGYHLLLAIWKYFQHTRLTYDAVNEMHIAAMREDPQEALPALEDFLEPFVCVAHANIEELGWIVPLIYPRFVDDALKHSYP</sequence>
<dbReference type="AlphaFoldDB" id="A0A2A6CS17"/>
<keyword evidence="2" id="KW-1185">Reference proteome</keyword>
<dbReference type="PANTHER" id="PTHR31697">
    <property type="entry name" value="INTEGRATOR COMPLEX SUBUNIT 5"/>
    <property type="match status" value="1"/>
</dbReference>
<gene>
    <name evidence="1" type="primary">WBGene00276189</name>
</gene>
<dbReference type="OrthoDB" id="69088at2759"/>
<proteinExistence type="predicted"/>
<dbReference type="EnsemblMetazoa" id="PPA37820.1">
    <property type="protein sequence ID" value="PPA37820.1"/>
    <property type="gene ID" value="WBGene00276189"/>
</dbReference>
<accession>A0A8R1YTX3</accession>
<dbReference type="Pfam" id="PF14838">
    <property type="entry name" value="INTS5_C"/>
    <property type="match status" value="1"/>
</dbReference>
<reference evidence="1" key="2">
    <citation type="submission" date="2022-06" db="UniProtKB">
        <authorList>
            <consortium name="EnsemblMetazoa"/>
        </authorList>
    </citation>
    <scope>IDENTIFICATION</scope>
    <source>
        <strain evidence="1">PS312</strain>
    </source>
</reference>
<evidence type="ECO:0000313" key="2">
    <source>
        <dbReference type="Proteomes" id="UP000005239"/>
    </source>
</evidence>
<protein>
    <submittedName>
        <fullName evidence="1">Uncharacterized protein</fullName>
    </submittedName>
</protein>
<dbReference type="GO" id="GO:0034472">
    <property type="term" value="P:snRNA 3'-end processing"/>
    <property type="evidence" value="ECO:0000318"/>
    <property type="project" value="GO_Central"/>
</dbReference>
<dbReference type="Proteomes" id="UP000005239">
    <property type="component" value="Unassembled WGS sequence"/>
</dbReference>
<accession>A0A2A6CS17</accession>
<name>A0A2A6CS17_PRIPA</name>
<dbReference type="InterPro" id="IPR029445">
    <property type="entry name" value="INTS5_N"/>
</dbReference>
<dbReference type="Pfam" id="PF14837">
    <property type="entry name" value="INTS5_N"/>
    <property type="match status" value="1"/>
</dbReference>